<protein>
    <submittedName>
        <fullName evidence="7">MerR family transcriptional regulator</fullName>
    </submittedName>
</protein>
<keyword evidence="3" id="KW-0010">Activator</keyword>
<dbReference type="SUPFAM" id="SSF46955">
    <property type="entry name" value="Putative DNA-binding domain"/>
    <property type="match status" value="1"/>
</dbReference>
<evidence type="ECO:0000256" key="4">
    <source>
        <dbReference type="ARBA" id="ARBA00023163"/>
    </source>
</evidence>
<dbReference type="Gene3D" id="1.10.490.50">
    <property type="entry name" value="Antibiotic binding domain of TipA-like multidrug resistance regulators"/>
    <property type="match status" value="1"/>
</dbReference>
<dbReference type="GO" id="GO:0003677">
    <property type="term" value="F:DNA binding"/>
    <property type="evidence" value="ECO:0007669"/>
    <property type="project" value="UniProtKB-KW"/>
</dbReference>
<dbReference type="InterPro" id="IPR009061">
    <property type="entry name" value="DNA-bd_dom_put_sf"/>
</dbReference>
<gene>
    <name evidence="6" type="ORF">M5X16_22180</name>
    <name evidence="7" type="ORF">PC41400_04450</name>
</gene>
<dbReference type="PRINTS" id="PR00040">
    <property type="entry name" value="HTHMERR"/>
</dbReference>
<proteinExistence type="predicted"/>
<evidence type="ECO:0000313" key="8">
    <source>
        <dbReference type="Proteomes" id="UP000288943"/>
    </source>
</evidence>
<dbReference type="SMART" id="SM00422">
    <property type="entry name" value="HTH_MERR"/>
    <property type="match status" value="1"/>
</dbReference>
<evidence type="ECO:0000259" key="5">
    <source>
        <dbReference type="PROSITE" id="PS50937"/>
    </source>
</evidence>
<organism evidence="7 8">
    <name type="scientific">Paenibacillus chitinolyticus</name>
    <dbReference type="NCBI Taxonomy" id="79263"/>
    <lineage>
        <taxon>Bacteria</taxon>
        <taxon>Bacillati</taxon>
        <taxon>Bacillota</taxon>
        <taxon>Bacilli</taxon>
        <taxon>Bacillales</taxon>
        <taxon>Paenibacillaceae</taxon>
        <taxon>Paenibacillus</taxon>
    </lineage>
</organism>
<dbReference type="SUPFAM" id="SSF89082">
    <property type="entry name" value="Antibiotic binding domain of TipA-like multidrug resistance regulators"/>
    <property type="match status" value="1"/>
</dbReference>
<dbReference type="InterPro" id="IPR047057">
    <property type="entry name" value="MerR_fam"/>
</dbReference>
<dbReference type="InterPro" id="IPR036244">
    <property type="entry name" value="TipA-like_antibiotic-bd"/>
</dbReference>
<dbReference type="OrthoDB" id="9814833at2"/>
<dbReference type="GO" id="GO:0003700">
    <property type="term" value="F:DNA-binding transcription factor activity"/>
    <property type="evidence" value="ECO:0007669"/>
    <property type="project" value="InterPro"/>
</dbReference>
<sequence>MLSDKLLTVKETARVSGVTVKTLHHYHKIGLLPPREISEAGYRLYGMEELQRLQEILFYRELDVPLEKIGRVLEEKPQRTAVLSEQEELLTARKVRLEQLLLTLRQSIRYASEGERMEMADMFKGFGKEEEWKEALTEQNEYLKETYGYDLLEKETIDVEALNEQAAEAKRFTDGMAAALKDGVKFDHEDVRTLLRDHLDFLNKAGHAFGPQDYVNQAKFFMEDDFHRQMLESQQTGLAYYLRAAAESWASAQ</sequence>
<dbReference type="EMBL" id="CP026520">
    <property type="protein sequence ID" value="QAV16976.1"/>
    <property type="molecule type" value="Genomic_DNA"/>
</dbReference>
<evidence type="ECO:0000313" key="6">
    <source>
        <dbReference type="EMBL" id="MCY9598462.1"/>
    </source>
</evidence>
<dbReference type="EMBL" id="JAMDMJ010000031">
    <property type="protein sequence ID" value="MCY9598462.1"/>
    <property type="molecule type" value="Genomic_DNA"/>
</dbReference>
<evidence type="ECO:0000256" key="2">
    <source>
        <dbReference type="ARBA" id="ARBA00023125"/>
    </source>
</evidence>
<evidence type="ECO:0000313" key="7">
    <source>
        <dbReference type="EMBL" id="QAV16976.1"/>
    </source>
</evidence>
<keyword evidence="1" id="KW-0805">Transcription regulation</keyword>
<dbReference type="Proteomes" id="UP000288943">
    <property type="component" value="Chromosome"/>
</dbReference>
<keyword evidence="2" id="KW-0238">DNA-binding</keyword>
<dbReference type="PANTHER" id="PTHR30204:SF90">
    <property type="entry name" value="HTH-TYPE TRANSCRIPTIONAL ACTIVATOR MTA"/>
    <property type="match status" value="1"/>
</dbReference>
<dbReference type="KEGG" id="pchi:PC41400_04450"/>
<dbReference type="Pfam" id="PF07739">
    <property type="entry name" value="TipAS"/>
    <property type="match status" value="1"/>
</dbReference>
<dbReference type="Proteomes" id="UP001527202">
    <property type="component" value="Unassembled WGS sequence"/>
</dbReference>
<dbReference type="Gene3D" id="1.10.1660.10">
    <property type="match status" value="1"/>
</dbReference>
<dbReference type="GeneID" id="95374066"/>
<dbReference type="InterPro" id="IPR000551">
    <property type="entry name" value="MerR-type_HTH_dom"/>
</dbReference>
<dbReference type="RefSeq" id="WP_042231958.1">
    <property type="nucleotide sequence ID" value="NZ_CP026520.1"/>
</dbReference>
<feature type="domain" description="HTH merR-type" evidence="5">
    <location>
        <begin position="6"/>
        <end position="75"/>
    </location>
</feature>
<dbReference type="InterPro" id="IPR012925">
    <property type="entry name" value="TipAS_dom"/>
</dbReference>
<accession>A0A410WRC2</accession>
<keyword evidence="4" id="KW-0804">Transcription</keyword>
<dbReference type="CDD" id="cd01106">
    <property type="entry name" value="HTH_TipAL-Mta"/>
    <property type="match status" value="1"/>
</dbReference>
<evidence type="ECO:0000313" key="9">
    <source>
        <dbReference type="Proteomes" id="UP001527202"/>
    </source>
</evidence>
<reference evidence="7 8" key="1">
    <citation type="submission" date="2018-01" db="EMBL/GenBank/DDBJ databases">
        <title>The whole genome sequencing and assembly of Paenibacillus chitinolyticus KCCM 41400 strain.</title>
        <authorList>
            <person name="Kim J.-Y."/>
            <person name="Park M.-K."/>
            <person name="Lee Y.-J."/>
            <person name="Yi H."/>
            <person name="Bahn Y.-S."/>
            <person name="Kim J.F."/>
            <person name="Lee D.-W."/>
        </authorList>
    </citation>
    <scope>NUCLEOTIDE SEQUENCE [LARGE SCALE GENOMIC DNA]</scope>
    <source>
        <strain evidence="7 8">KCCM 41400</strain>
    </source>
</reference>
<dbReference type="AlphaFoldDB" id="A0A410WRC2"/>
<dbReference type="PROSITE" id="PS50937">
    <property type="entry name" value="HTH_MERR_2"/>
    <property type="match status" value="1"/>
</dbReference>
<evidence type="ECO:0000256" key="3">
    <source>
        <dbReference type="ARBA" id="ARBA00023159"/>
    </source>
</evidence>
<reference evidence="6 9" key="2">
    <citation type="submission" date="2022-05" db="EMBL/GenBank/DDBJ databases">
        <title>Genome Sequencing of Bee-Associated Microbes.</title>
        <authorList>
            <person name="Dunlap C."/>
        </authorList>
    </citation>
    <scope>NUCLEOTIDE SEQUENCE [LARGE SCALE GENOMIC DNA]</scope>
    <source>
        <strain evidence="6 9">NRRL B-23120</strain>
    </source>
</reference>
<dbReference type="Pfam" id="PF13411">
    <property type="entry name" value="MerR_1"/>
    <property type="match status" value="1"/>
</dbReference>
<evidence type="ECO:0000256" key="1">
    <source>
        <dbReference type="ARBA" id="ARBA00023015"/>
    </source>
</evidence>
<keyword evidence="9" id="KW-1185">Reference proteome</keyword>
<dbReference type="PANTHER" id="PTHR30204">
    <property type="entry name" value="REDOX-CYCLING DRUG-SENSING TRANSCRIPTIONAL ACTIVATOR SOXR"/>
    <property type="match status" value="1"/>
</dbReference>
<name>A0A410WRC2_9BACL</name>